<dbReference type="STRING" id="543379.A0A232F3K4"/>
<name>A0A232F3K4_9HYME</name>
<proteinExistence type="predicted"/>
<dbReference type="OrthoDB" id="7699032at2759"/>
<gene>
    <name evidence="2" type="ORF">TSAR_012353</name>
</gene>
<evidence type="ECO:0000313" key="3">
    <source>
        <dbReference type="Proteomes" id="UP000215335"/>
    </source>
</evidence>
<organism evidence="2 3">
    <name type="scientific">Trichomalopsis sarcophagae</name>
    <dbReference type="NCBI Taxonomy" id="543379"/>
    <lineage>
        <taxon>Eukaryota</taxon>
        <taxon>Metazoa</taxon>
        <taxon>Ecdysozoa</taxon>
        <taxon>Arthropoda</taxon>
        <taxon>Hexapoda</taxon>
        <taxon>Insecta</taxon>
        <taxon>Pterygota</taxon>
        <taxon>Neoptera</taxon>
        <taxon>Endopterygota</taxon>
        <taxon>Hymenoptera</taxon>
        <taxon>Apocrita</taxon>
        <taxon>Proctotrupomorpha</taxon>
        <taxon>Chalcidoidea</taxon>
        <taxon>Pteromalidae</taxon>
        <taxon>Pteromalinae</taxon>
        <taxon>Trichomalopsis</taxon>
    </lineage>
</organism>
<feature type="compositionally biased region" description="Low complexity" evidence="1">
    <location>
        <begin position="64"/>
        <end position="73"/>
    </location>
</feature>
<evidence type="ECO:0008006" key="4">
    <source>
        <dbReference type="Google" id="ProtNLM"/>
    </source>
</evidence>
<evidence type="ECO:0000313" key="2">
    <source>
        <dbReference type="EMBL" id="OXU25426.1"/>
    </source>
</evidence>
<feature type="compositionally biased region" description="Basic and acidic residues" evidence="1">
    <location>
        <begin position="104"/>
        <end position="145"/>
    </location>
</feature>
<reference evidence="2 3" key="1">
    <citation type="journal article" date="2017" name="Curr. Biol.">
        <title>The Evolution of Venom by Co-option of Single-Copy Genes.</title>
        <authorList>
            <person name="Martinson E.O."/>
            <person name="Mrinalini"/>
            <person name="Kelkar Y.D."/>
            <person name="Chang C.H."/>
            <person name="Werren J.H."/>
        </authorList>
    </citation>
    <scope>NUCLEOTIDE SEQUENCE [LARGE SCALE GENOMIC DNA]</scope>
    <source>
        <strain evidence="2 3">Alberta</strain>
        <tissue evidence="2">Whole body</tissue>
    </source>
</reference>
<accession>A0A232F3K4</accession>
<comment type="caution">
    <text evidence="2">The sequence shown here is derived from an EMBL/GenBank/DDBJ whole genome shotgun (WGS) entry which is preliminary data.</text>
</comment>
<dbReference type="EMBL" id="NNAY01001028">
    <property type="protein sequence ID" value="OXU25426.1"/>
    <property type="molecule type" value="Genomic_DNA"/>
</dbReference>
<dbReference type="Proteomes" id="UP000215335">
    <property type="component" value="Unassembled WGS sequence"/>
</dbReference>
<protein>
    <recommendedName>
        <fullName evidence="4">DUF4780 domain-containing protein</fullName>
    </recommendedName>
</protein>
<feature type="compositionally biased region" description="Basic residues" evidence="1">
    <location>
        <begin position="88"/>
        <end position="103"/>
    </location>
</feature>
<dbReference type="AlphaFoldDB" id="A0A232F3K4"/>
<evidence type="ECO:0000256" key="1">
    <source>
        <dbReference type="SAM" id="MobiDB-lite"/>
    </source>
</evidence>
<feature type="compositionally biased region" description="Basic and acidic residues" evidence="1">
    <location>
        <begin position="11"/>
        <end position="33"/>
    </location>
</feature>
<feature type="compositionally biased region" description="Basic and acidic residues" evidence="1">
    <location>
        <begin position="42"/>
        <end position="63"/>
    </location>
</feature>
<sequence length="385" mass="43802">MSFKNQASEIFSDKVEEKRMEEQERRRAEDKRSNGASPVRTVFERETPPQERSRSELKKKDCDSCTSSSSGSEDGQEEDLWRMAPPGRRLRSAARKMKTRKKRVEQERLRKGKRKESSKESGETSGKDSDRSKGSGVEKDKEMKEGGALNVKTDVVINVERMELGELKLGKWKPDAMNEGDGKDDPKKYYLKEKKKGADENNEEEIMEVDYDNLNKELGNVRELKDEGNGEENIKGMNDRIKEMFDNIEEKMINICGSVMERVCGSVNLNDARERAQPGAGRTAPAPEKSYALIVKGDKEKLTSMEIKRRIEESVGEEMTVKVKGMRLMKDGGVVVEAATDEDRQPLAQCPLRDAGLRTTAPRWFDPRVYDRLRSSLVGDRRQPL</sequence>
<keyword evidence="3" id="KW-1185">Reference proteome</keyword>
<feature type="region of interest" description="Disordered" evidence="1">
    <location>
        <begin position="1"/>
        <end position="148"/>
    </location>
</feature>